<reference evidence="1 2" key="1">
    <citation type="submission" date="2022-12" db="EMBL/GenBank/DDBJ databases">
        <title>Chromosome-level genome of Tegillarca granosa.</title>
        <authorList>
            <person name="Kim J."/>
        </authorList>
    </citation>
    <scope>NUCLEOTIDE SEQUENCE [LARGE SCALE GENOMIC DNA]</scope>
    <source>
        <strain evidence="1">Teg-2019</strain>
        <tissue evidence="1">Adductor muscle</tissue>
    </source>
</reference>
<proteinExistence type="predicted"/>
<dbReference type="EMBL" id="JARBDR010000918">
    <property type="protein sequence ID" value="KAJ8301963.1"/>
    <property type="molecule type" value="Genomic_DNA"/>
</dbReference>
<sequence>MTNLVFGCISVFHLAYLGVLFDSSSEAEKGYNMKHTLSKWSNLSYASHYFILGNYIFHLLI</sequence>
<name>A0ABQ9EFC9_TEGGR</name>
<evidence type="ECO:0000313" key="2">
    <source>
        <dbReference type="Proteomes" id="UP001217089"/>
    </source>
</evidence>
<accession>A0ABQ9EFC9</accession>
<protein>
    <recommendedName>
        <fullName evidence="3">NADH dehydrogenase subunit 5</fullName>
    </recommendedName>
</protein>
<organism evidence="1 2">
    <name type="scientific">Tegillarca granosa</name>
    <name type="common">Malaysian cockle</name>
    <name type="synonym">Anadara granosa</name>
    <dbReference type="NCBI Taxonomy" id="220873"/>
    <lineage>
        <taxon>Eukaryota</taxon>
        <taxon>Metazoa</taxon>
        <taxon>Spiralia</taxon>
        <taxon>Lophotrochozoa</taxon>
        <taxon>Mollusca</taxon>
        <taxon>Bivalvia</taxon>
        <taxon>Autobranchia</taxon>
        <taxon>Pteriomorphia</taxon>
        <taxon>Arcoida</taxon>
        <taxon>Arcoidea</taxon>
        <taxon>Arcidae</taxon>
        <taxon>Tegillarca</taxon>
    </lineage>
</organism>
<gene>
    <name evidence="1" type="ORF">KUTeg_020950</name>
</gene>
<comment type="caution">
    <text evidence="1">The sequence shown here is derived from an EMBL/GenBank/DDBJ whole genome shotgun (WGS) entry which is preliminary data.</text>
</comment>
<evidence type="ECO:0000313" key="1">
    <source>
        <dbReference type="EMBL" id="KAJ8301963.1"/>
    </source>
</evidence>
<keyword evidence="2" id="KW-1185">Reference proteome</keyword>
<evidence type="ECO:0008006" key="3">
    <source>
        <dbReference type="Google" id="ProtNLM"/>
    </source>
</evidence>
<dbReference type="Proteomes" id="UP001217089">
    <property type="component" value="Unassembled WGS sequence"/>
</dbReference>